<evidence type="ECO:0000256" key="2">
    <source>
        <dbReference type="ARBA" id="ARBA00022692"/>
    </source>
</evidence>
<organism evidence="13 14">
    <name type="scientific">Oryzias melastigma</name>
    <name type="common">Marine medaka</name>
    <dbReference type="NCBI Taxonomy" id="30732"/>
    <lineage>
        <taxon>Eukaryota</taxon>
        <taxon>Metazoa</taxon>
        <taxon>Chordata</taxon>
        <taxon>Craniata</taxon>
        <taxon>Vertebrata</taxon>
        <taxon>Euteleostomi</taxon>
        <taxon>Actinopterygii</taxon>
        <taxon>Neopterygii</taxon>
        <taxon>Teleostei</taxon>
        <taxon>Neoteleostei</taxon>
        <taxon>Acanthomorphata</taxon>
        <taxon>Ovalentaria</taxon>
        <taxon>Atherinomorphae</taxon>
        <taxon>Beloniformes</taxon>
        <taxon>Adrianichthyidae</taxon>
        <taxon>Oryziinae</taxon>
        <taxon>Oryzias</taxon>
    </lineage>
</organism>
<dbReference type="FunFam" id="3.10.250.10:FF:000016">
    <property type="entry name" value="Scavenger receptor cysteine-rich protein type 12"/>
    <property type="match status" value="1"/>
</dbReference>
<dbReference type="Gene3D" id="3.10.250.10">
    <property type="entry name" value="SRCR-like domain"/>
    <property type="match status" value="3"/>
</dbReference>
<evidence type="ECO:0000313" key="13">
    <source>
        <dbReference type="EMBL" id="KAF6723111.1"/>
    </source>
</evidence>
<evidence type="ECO:0000256" key="10">
    <source>
        <dbReference type="SAM" id="MobiDB-lite"/>
    </source>
</evidence>
<dbReference type="Proteomes" id="UP000646548">
    <property type="component" value="Unassembled WGS sequence"/>
</dbReference>
<feature type="region of interest" description="Disordered" evidence="10">
    <location>
        <begin position="859"/>
        <end position="882"/>
    </location>
</feature>
<keyword evidence="3" id="KW-0732">Signal</keyword>
<reference evidence="13" key="1">
    <citation type="journal article" name="BMC Genomics">
        <title>Long-read sequencing and de novo genome assembly of marine medaka (Oryzias melastigma).</title>
        <authorList>
            <person name="Liang P."/>
            <person name="Saqib H.S.A."/>
            <person name="Ni X."/>
            <person name="Shen Y."/>
        </authorList>
    </citation>
    <scope>NUCLEOTIDE SEQUENCE</scope>
    <source>
        <strain evidence="13">Bigg-433</strain>
    </source>
</reference>
<feature type="disulfide bond" evidence="9">
    <location>
        <begin position="323"/>
        <end position="333"/>
    </location>
</feature>
<feature type="transmembrane region" description="Helical" evidence="11">
    <location>
        <begin position="826"/>
        <end position="848"/>
    </location>
</feature>
<keyword evidence="5 11" id="KW-1133">Transmembrane helix</keyword>
<evidence type="ECO:0000259" key="12">
    <source>
        <dbReference type="PROSITE" id="PS50287"/>
    </source>
</evidence>
<feature type="domain" description="SRCR" evidence="12">
    <location>
        <begin position="254"/>
        <end position="355"/>
    </location>
</feature>
<feature type="region of interest" description="Disordered" evidence="10">
    <location>
        <begin position="178"/>
        <end position="232"/>
    </location>
</feature>
<protein>
    <submittedName>
        <fullName evidence="13">Antigen WC1.1</fullName>
    </submittedName>
</protein>
<name>A0A834F692_ORYME</name>
<proteinExistence type="predicted"/>
<feature type="disulfide bond" evidence="9">
    <location>
        <begin position="636"/>
        <end position="646"/>
    </location>
</feature>
<dbReference type="SMART" id="SM00202">
    <property type="entry name" value="SR"/>
    <property type="match status" value="1"/>
</dbReference>
<dbReference type="PROSITE" id="PS50287">
    <property type="entry name" value="SRCR_2"/>
    <property type="match status" value="3"/>
</dbReference>
<dbReference type="PANTHER" id="PTHR48071:SF18">
    <property type="entry name" value="DELETED IN MALIGNANT BRAIN TUMORS 1 PROTEIN-RELATED"/>
    <property type="match status" value="1"/>
</dbReference>
<feature type="region of interest" description="Disordered" evidence="10">
    <location>
        <begin position="896"/>
        <end position="919"/>
    </location>
</feature>
<feature type="compositionally biased region" description="Acidic residues" evidence="10">
    <location>
        <begin position="983"/>
        <end position="1000"/>
    </location>
</feature>
<feature type="transmembrane region" description="Helical" evidence="11">
    <location>
        <begin position="83"/>
        <end position="102"/>
    </location>
</feature>
<feature type="compositionally biased region" description="Gly residues" evidence="10">
    <location>
        <begin position="460"/>
        <end position="475"/>
    </location>
</feature>
<keyword evidence="6 11" id="KW-0472">Membrane</keyword>
<dbReference type="InterPro" id="IPR001190">
    <property type="entry name" value="SRCR"/>
</dbReference>
<keyword evidence="2 11" id="KW-0812">Transmembrane</keyword>
<evidence type="ECO:0000256" key="11">
    <source>
        <dbReference type="SAM" id="Phobius"/>
    </source>
</evidence>
<evidence type="ECO:0000256" key="7">
    <source>
        <dbReference type="ARBA" id="ARBA00023157"/>
    </source>
</evidence>
<sequence length="1000" mass="109773">MDDNLMNSLCKEIGCEAKGTVEGTSRKDISGGKKLNCPADYRDVKYCVSKDLCQNDQQVSIWCKGYTPKEPDPTPTPPPPTSTILIGLGVSLVALILIIVFIRNRILRRNRKSRVFPQMFPDREEDLDSEMYEDIHTSDEMEEDFRQERFFAETEFVKDGRAQSSSSLQYDDVDEVNEAHPLTPKGSTSASSRGNFGQEETTADVHNQLQATPKSTTAPPEGQQRDEDYLEPNQDGMKVKVMIFALVPAAKGKVVLRGGENPCEGHVEIYYNNIAGYVGDKHWNSNSEKVVCRATQCGTPVSSATKNVPRLMNRTVWLNELQCSGDENDLWNCGGYPAPGVSFYQKPTVKMIKCSGGRWVLPGQVEALSPPRPSGGRTRGVYGHLAGARRTARTVVRHRQPSRHEGFLLPPGAVRPAGRRRTPPAVWKEDPRGGWLHAGEGGREGGGGASPPVAAAATDLGGGGGSVRLSPGGGRQRTLRGSGGAFPFPVMIHPQAKTAVDCAGIAPVSNLWQCIRKNAKCRDPVVVTCEDHETVRLQGSRTNVCSGQLLAEENGEWKPVKENTSISNNFCRMMHCGDIKNHTYADHNLHLTCTDTVKVVLLRNNRETKCFGSVHPISWSLQSNGSGPGIMDSVKCTIHDSSLWHCKAKHSMNLFCKEVPDIICSGSAKLKFEASRDECRGMVQILYEDDPLQVSRKVLTEHSNSICRRLGCGHTQHVAAYFGPQDVSETITELKCSGEDSNASLETCSITTGKSSDHGFLQCSEKCYFSKINKGVFLECPTDCEDLKYCVKQQPCGGQTHGLIIECQGFETKEPEVEKSNNTMPLVVGFVMSLLVLMLAVVLVRLWVVRRARKAKLSKMLPDREADQDSESYDEVGQPGELDLKHENIFEETVFIKETDNQSSSSLEYDDVDKAPETQPLTPQVFMPAASKGNFGPQQLAAQNGKVYGVDDPHGNSNHTEDAPADTQTTVEVHNEPKATADDSAEPPEEEDYLAPDQDG</sequence>
<feature type="domain" description="SRCR" evidence="12">
    <location>
        <begin position="670"/>
        <end position="781"/>
    </location>
</feature>
<dbReference type="AlphaFoldDB" id="A0A834F692"/>
<feature type="compositionally biased region" description="Basic and acidic residues" evidence="10">
    <location>
        <begin position="949"/>
        <end position="962"/>
    </location>
</feature>
<gene>
    <name evidence="13" type="ORF">FQA47_009608</name>
</gene>
<dbReference type="GO" id="GO:0016020">
    <property type="term" value="C:membrane"/>
    <property type="evidence" value="ECO:0007669"/>
    <property type="project" value="UniProtKB-SubCell"/>
</dbReference>
<dbReference type="PRINTS" id="PR00258">
    <property type="entry name" value="SPERACTRCPTR"/>
</dbReference>
<keyword evidence="4" id="KW-0677">Repeat</keyword>
<evidence type="ECO:0000256" key="4">
    <source>
        <dbReference type="ARBA" id="ARBA00022737"/>
    </source>
</evidence>
<comment type="caution">
    <text evidence="13">The sequence shown here is derived from an EMBL/GenBank/DDBJ whole genome shotgun (WGS) entry which is preliminary data.</text>
</comment>
<evidence type="ECO:0000256" key="9">
    <source>
        <dbReference type="PROSITE-ProRule" id="PRU00196"/>
    </source>
</evidence>
<feature type="domain" description="SRCR" evidence="12">
    <location>
        <begin position="535"/>
        <end position="665"/>
    </location>
</feature>
<evidence type="ECO:0000256" key="3">
    <source>
        <dbReference type="ARBA" id="ARBA00022729"/>
    </source>
</evidence>
<dbReference type="SUPFAM" id="SSF56487">
    <property type="entry name" value="SRCR-like"/>
    <property type="match status" value="3"/>
</dbReference>
<evidence type="ECO:0000256" key="5">
    <source>
        <dbReference type="ARBA" id="ARBA00022989"/>
    </source>
</evidence>
<dbReference type="InterPro" id="IPR036772">
    <property type="entry name" value="SRCR-like_dom_sf"/>
</dbReference>
<accession>A0A834F692</accession>
<evidence type="ECO:0000256" key="6">
    <source>
        <dbReference type="ARBA" id="ARBA00023136"/>
    </source>
</evidence>
<feature type="compositionally biased region" description="Polar residues" evidence="10">
    <location>
        <begin position="185"/>
        <end position="218"/>
    </location>
</feature>
<feature type="region of interest" description="Disordered" evidence="10">
    <location>
        <begin position="396"/>
        <end position="478"/>
    </location>
</feature>
<comment type="subcellular location">
    <subcellularLocation>
        <location evidence="1">Membrane</location>
        <topology evidence="1">Single-pass membrane protein</topology>
    </subcellularLocation>
</comment>
<evidence type="ECO:0000256" key="8">
    <source>
        <dbReference type="ARBA" id="ARBA00023180"/>
    </source>
</evidence>
<evidence type="ECO:0000256" key="1">
    <source>
        <dbReference type="ARBA" id="ARBA00004167"/>
    </source>
</evidence>
<keyword evidence="7 9" id="KW-1015">Disulfide bond</keyword>
<dbReference type="EMBL" id="WKFB01000438">
    <property type="protein sequence ID" value="KAF6723111.1"/>
    <property type="molecule type" value="Genomic_DNA"/>
</dbReference>
<evidence type="ECO:0000313" key="14">
    <source>
        <dbReference type="Proteomes" id="UP000646548"/>
    </source>
</evidence>
<dbReference type="PANTHER" id="PTHR48071">
    <property type="entry name" value="SRCR DOMAIN-CONTAINING PROTEIN"/>
    <property type="match status" value="1"/>
</dbReference>
<keyword evidence="8" id="KW-0325">Glycoprotein</keyword>
<comment type="caution">
    <text evidence="9">Lacks conserved residue(s) required for the propagation of feature annotation.</text>
</comment>
<feature type="region of interest" description="Disordered" evidence="10">
    <location>
        <begin position="946"/>
        <end position="1000"/>
    </location>
</feature>
<dbReference type="Pfam" id="PF00530">
    <property type="entry name" value="SRCR"/>
    <property type="match status" value="1"/>
</dbReference>